<feature type="compositionally biased region" description="Polar residues" evidence="5">
    <location>
        <begin position="504"/>
        <end position="515"/>
    </location>
</feature>
<feature type="region of interest" description="Disordered" evidence="5">
    <location>
        <begin position="665"/>
        <end position="744"/>
    </location>
</feature>
<sequence length="1085" mass="120416">MLSVGANFDPTYIRIFKLLDKMRLKMRHSLDNYLRNLPLPREWLTTGRAAIPRLLFVFKLSAVVAAKLSKDPNSVRTLEQNLVNQLFNSFYETGLISNTPGNQLFLLPGHNFVHVLLGNQYSPDVGHEPVIHDDLSQEYFEFILTNLGMDHLDHEQTTNRSKTIQSSLRLTPPCAPSSKPWDFPPPGQPEQHTLDAFLRLHIADMLDQTLNRTGNFSPTPVASELPTCKAWFMACYKLYTSLMAEDCPVSGPAGSAVPSLDSVADRSDGSASSIPPSLAQSWQRALISILSPSTMRAPASGAVAVGGDLCNEDPVLSRTSSKYPTDPLVRLSELRCRAALSAAEAHYKQDLPIHYSNSYHLVKMVSAFNVLISLARGCLVFRTLRQLAERLTHLYLAGRVTCSAVSLTGHPCQHEMHRLPEEAAVLRSLLLSIKEYGSEGDHVLVEGPYNSRLSATNRNHLRDIKSAMESTVPQGIVGKWRTYWIESAIQDYAEDSHKAEKSSNGDQAAPPQQSASNLIDETKQHLTVVPHQSDAVLVSACSCGRQQAERPDPFDYKDANWRFYSLLANVCCNKLTSTPLAPLFLKDPGHPFCLPNEVTEIQVHKRESEQTADTKEPVSVLTRDMAALTTSGSSGHKLTQQPDSHDAGLSQPMEHELLLLSTSDSVQPELAHSSPGTEILESASSSSDSSLLSAQESVDKQEENEEDEEEEEPDNEDLLVGRRRVHEHPDQIKTEEPETIVKSTSEESLPLVYAVRFRDGVPTSDWLIGDFPRYPSWSIYALGKYFSYSHSSGLSCRGFLRNSNFLLPWDATIGSGSWSAGGRGGKLSRNKYRGRMDSDTVKLFIGFEMECPLGHRFFLAGPDRAMDGPMQSSQVRRAVHGLLTRDLPLFMPCRCQRSSSQPNTTMKRGTNIGTNPEWVGKSGASPSESGTTPGRDKTVWAQLSRIYLAIPAAPIRVRLQPRVRPGPPKVTPIFHMGPTLDQCEEGTLEAFSDSENDDVNDGVDFDDDDLLDSKTLEYRKPLFQPTRASAKGKQRAGFVSLDNGFLWVVRLPFAYHDGTKQYTRPVEPEKIGKWRLLKGCIRLQV</sequence>
<name>A0AAV2TSL5_CALDB</name>
<organism evidence="6 7">
    <name type="scientific">Calicophoron daubneyi</name>
    <name type="common">Rumen fluke</name>
    <name type="synonym">Paramphistomum daubneyi</name>
    <dbReference type="NCBI Taxonomy" id="300641"/>
    <lineage>
        <taxon>Eukaryota</taxon>
        <taxon>Metazoa</taxon>
        <taxon>Spiralia</taxon>
        <taxon>Lophotrochozoa</taxon>
        <taxon>Platyhelminthes</taxon>
        <taxon>Trematoda</taxon>
        <taxon>Digenea</taxon>
        <taxon>Plagiorchiida</taxon>
        <taxon>Pronocephalata</taxon>
        <taxon>Paramphistomoidea</taxon>
        <taxon>Paramphistomidae</taxon>
        <taxon>Calicophoron</taxon>
    </lineage>
</organism>
<accession>A0AAV2TSL5</accession>
<evidence type="ECO:0000256" key="5">
    <source>
        <dbReference type="SAM" id="MobiDB-lite"/>
    </source>
</evidence>
<evidence type="ECO:0000256" key="4">
    <source>
        <dbReference type="RuleBase" id="RU367133"/>
    </source>
</evidence>
<feature type="region of interest" description="Disordered" evidence="5">
    <location>
        <begin position="495"/>
        <end position="515"/>
    </location>
</feature>
<dbReference type="Pfam" id="PF10220">
    <property type="entry name" value="Smg8_Smg9"/>
    <property type="match status" value="4"/>
</dbReference>
<protein>
    <recommendedName>
        <fullName evidence="3 4">Nonsense-mediated mRNA decay factor SMG8</fullName>
    </recommendedName>
</protein>
<feature type="compositionally biased region" description="Acidic residues" evidence="5">
    <location>
        <begin position="702"/>
        <end position="717"/>
    </location>
</feature>
<dbReference type="PANTHER" id="PTHR13091">
    <property type="entry name" value="AMPLIFIED IN BREAST CANCER 2-RELATED"/>
    <property type="match status" value="1"/>
</dbReference>
<gene>
    <name evidence="6" type="ORF">CDAUBV1_LOCUS14268</name>
</gene>
<evidence type="ECO:0000313" key="6">
    <source>
        <dbReference type="EMBL" id="CAL5139234.1"/>
    </source>
</evidence>
<keyword evidence="2 4" id="KW-0866">Nonsense-mediated mRNA decay</keyword>
<comment type="function">
    <text evidence="4">Involved in nonsense-mediated decay (NMD) of mRNAs containing premature stop codons.</text>
</comment>
<dbReference type="EMBL" id="CAXLJL010000600">
    <property type="protein sequence ID" value="CAL5139234.1"/>
    <property type="molecule type" value="Genomic_DNA"/>
</dbReference>
<dbReference type="GO" id="GO:0000184">
    <property type="term" value="P:nuclear-transcribed mRNA catabolic process, nonsense-mediated decay"/>
    <property type="evidence" value="ECO:0007669"/>
    <property type="project" value="UniProtKB-UniRule"/>
</dbReference>
<reference evidence="6" key="1">
    <citation type="submission" date="2024-06" db="EMBL/GenBank/DDBJ databases">
        <authorList>
            <person name="Liu X."/>
            <person name="Lenzi L."/>
            <person name="Haldenby T S."/>
            <person name="Uol C."/>
        </authorList>
    </citation>
    <scope>NUCLEOTIDE SEQUENCE</scope>
</reference>
<evidence type="ECO:0000256" key="1">
    <source>
        <dbReference type="ARBA" id="ARBA00006443"/>
    </source>
</evidence>
<feature type="region of interest" description="Disordered" evidence="5">
    <location>
        <begin position="254"/>
        <end position="276"/>
    </location>
</feature>
<proteinExistence type="inferred from homology"/>
<feature type="region of interest" description="Disordered" evidence="5">
    <location>
        <begin position="898"/>
        <end position="935"/>
    </location>
</feature>
<feature type="compositionally biased region" description="Polar residues" evidence="5">
    <location>
        <begin position="630"/>
        <end position="642"/>
    </location>
</feature>
<comment type="caution">
    <text evidence="6">The sequence shown here is derived from an EMBL/GenBank/DDBJ whole genome shotgun (WGS) entry which is preliminary data.</text>
</comment>
<dbReference type="AlphaFoldDB" id="A0AAV2TSL5"/>
<dbReference type="InterPro" id="IPR019354">
    <property type="entry name" value="SMG8-like"/>
</dbReference>
<dbReference type="PANTHER" id="PTHR13091:SF0">
    <property type="entry name" value="NONSENSE-MEDIATED MRNA DECAY FACTOR SMG8"/>
    <property type="match status" value="1"/>
</dbReference>
<evidence type="ECO:0000256" key="2">
    <source>
        <dbReference type="ARBA" id="ARBA00023161"/>
    </source>
</evidence>
<dbReference type="Proteomes" id="UP001497525">
    <property type="component" value="Unassembled WGS sequence"/>
</dbReference>
<evidence type="ECO:0000256" key="3">
    <source>
        <dbReference type="ARBA" id="ARBA00029509"/>
    </source>
</evidence>
<evidence type="ECO:0000313" key="7">
    <source>
        <dbReference type="Proteomes" id="UP001497525"/>
    </source>
</evidence>
<feature type="compositionally biased region" description="Polar residues" evidence="5">
    <location>
        <begin position="898"/>
        <end position="914"/>
    </location>
</feature>
<feature type="compositionally biased region" description="Basic and acidic residues" evidence="5">
    <location>
        <begin position="727"/>
        <end position="736"/>
    </location>
</feature>
<feature type="compositionally biased region" description="Low complexity" evidence="5">
    <location>
        <begin position="680"/>
        <end position="696"/>
    </location>
</feature>
<feature type="region of interest" description="Disordered" evidence="5">
    <location>
        <begin position="630"/>
        <end position="649"/>
    </location>
</feature>
<comment type="similarity">
    <text evidence="1 4">Belongs to the SMG8 family.</text>
</comment>